<dbReference type="GO" id="GO:0003677">
    <property type="term" value="F:DNA binding"/>
    <property type="evidence" value="ECO:0007669"/>
    <property type="project" value="UniProtKB-KW"/>
</dbReference>
<keyword evidence="2" id="KW-0238">DNA-binding</keyword>
<keyword evidence="1" id="KW-0805">Transcription regulation</keyword>
<evidence type="ECO:0000256" key="3">
    <source>
        <dbReference type="ARBA" id="ARBA00023163"/>
    </source>
</evidence>
<dbReference type="InterPro" id="IPR047057">
    <property type="entry name" value="MerR_fam"/>
</dbReference>
<dbReference type="STRING" id="1888892.BFL28_11435"/>
<dbReference type="OrthoDB" id="9802944at2"/>
<evidence type="ECO:0000313" key="6">
    <source>
        <dbReference type="Proteomes" id="UP000094487"/>
    </source>
</evidence>
<dbReference type="RefSeq" id="WP_069319175.1">
    <property type="nucleotide sequence ID" value="NZ_MDDS01000007.1"/>
</dbReference>
<dbReference type="Gene3D" id="1.10.1660.10">
    <property type="match status" value="1"/>
</dbReference>
<dbReference type="CDD" id="cd04785">
    <property type="entry name" value="HTH_CadR-PbrR-like"/>
    <property type="match status" value="1"/>
</dbReference>
<keyword evidence="3" id="KW-0804">Transcription</keyword>
<sequence>MLMIGDIAKRTGTKVNTIRFYEDIGLMPEAARTAGGRRTYGDAEVRQLAFIRHARDLGFSTDEIRSLIALSANPDQDCKEAGSLARRHLASVEDRIARLTALRNALADATRDCEGGRIADCRVMEAITMPADLDSGTRV</sequence>
<name>A0A1E3LZJ7_9SPHN</name>
<evidence type="ECO:0000313" key="5">
    <source>
        <dbReference type="EMBL" id="ODP39164.1"/>
    </source>
</evidence>
<feature type="domain" description="HTH merR-type" evidence="4">
    <location>
        <begin position="1"/>
        <end position="70"/>
    </location>
</feature>
<dbReference type="SUPFAM" id="SSF46955">
    <property type="entry name" value="Putative DNA-binding domain"/>
    <property type="match status" value="1"/>
</dbReference>
<dbReference type="Pfam" id="PF09278">
    <property type="entry name" value="MerR-DNA-bind"/>
    <property type="match status" value="1"/>
</dbReference>
<reference evidence="5 6" key="1">
    <citation type="submission" date="2016-08" db="EMBL/GenBank/DDBJ databases">
        <title>Draft genome of the agarase producing Sphingomonas sp. MCT13.</title>
        <authorList>
            <person name="D'Andrea M.M."/>
            <person name="Rossolini G.M."/>
            <person name="Thaller M.C."/>
        </authorList>
    </citation>
    <scope>NUCLEOTIDE SEQUENCE [LARGE SCALE GENOMIC DNA]</scope>
    <source>
        <strain evidence="5 6">MCT13</strain>
    </source>
</reference>
<evidence type="ECO:0000256" key="1">
    <source>
        <dbReference type="ARBA" id="ARBA00023015"/>
    </source>
</evidence>
<dbReference type="InterPro" id="IPR000551">
    <property type="entry name" value="MerR-type_HTH_dom"/>
</dbReference>
<keyword evidence="6" id="KW-1185">Reference proteome</keyword>
<dbReference type="EMBL" id="MDDS01000007">
    <property type="protein sequence ID" value="ODP39164.1"/>
    <property type="molecule type" value="Genomic_DNA"/>
</dbReference>
<dbReference type="PRINTS" id="PR00040">
    <property type="entry name" value="HTHMERR"/>
</dbReference>
<dbReference type="GO" id="GO:0003700">
    <property type="term" value="F:DNA-binding transcription factor activity"/>
    <property type="evidence" value="ECO:0007669"/>
    <property type="project" value="InterPro"/>
</dbReference>
<dbReference type="InterPro" id="IPR009061">
    <property type="entry name" value="DNA-bd_dom_put_sf"/>
</dbReference>
<dbReference type="Pfam" id="PF00376">
    <property type="entry name" value="MerR"/>
    <property type="match status" value="1"/>
</dbReference>
<dbReference type="PANTHER" id="PTHR30204:SF92">
    <property type="entry name" value="HTH-TYPE TRANSCRIPTIONAL REGULATOR ZNTR"/>
    <property type="match status" value="1"/>
</dbReference>
<organism evidence="5 6">
    <name type="scientific">Sphingomonas turrisvirgatae</name>
    <dbReference type="NCBI Taxonomy" id="1888892"/>
    <lineage>
        <taxon>Bacteria</taxon>
        <taxon>Pseudomonadati</taxon>
        <taxon>Pseudomonadota</taxon>
        <taxon>Alphaproteobacteria</taxon>
        <taxon>Sphingomonadales</taxon>
        <taxon>Sphingomonadaceae</taxon>
        <taxon>Sphingomonas</taxon>
    </lineage>
</organism>
<dbReference type="PANTHER" id="PTHR30204">
    <property type="entry name" value="REDOX-CYCLING DRUG-SENSING TRANSCRIPTIONAL ACTIVATOR SOXR"/>
    <property type="match status" value="1"/>
</dbReference>
<evidence type="ECO:0000256" key="2">
    <source>
        <dbReference type="ARBA" id="ARBA00023125"/>
    </source>
</evidence>
<accession>A0A1E3LZJ7</accession>
<gene>
    <name evidence="5" type="ORF">BFL28_11435</name>
</gene>
<dbReference type="SMART" id="SM00422">
    <property type="entry name" value="HTH_MERR"/>
    <property type="match status" value="1"/>
</dbReference>
<proteinExistence type="predicted"/>
<dbReference type="Proteomes" id="UP000094487">
    <property type="component" value="Unassembled WGS sequence"/>
</dbReference>
<protein>
    <submittedName>
        <fullName evidence="5">Transcriptional regulator</fullName>
    </submittedName>
</protein>
<dbReference type="AlphaFoldDB" id="A0A1E3LZJ7"/>
<dbReference type="InterPro" id="IPR015358">
    <property type="entry name" value="Tscrpt_reg_MerR_DNA-bd"/>
</dbReference>
<comment type="caution">
    <text evidence="5">The sequence shown here is derived from an EMBL/GenBank/DDBJ whole genome shotgun (WGS) entry which is preliminary data.</text>
</comment>
<dbReference type="PROSITE" id="PS50937">
    <property type="entry name" value="HTH_MERR_2"/>
    <property type="match status" value="1"/>
</dbReference>
<evidence type="ECO:0000259" key="4">
    <source>
        <dbReference type="PROSITE" id="PS50937"/>
    </source>
</evidence>